<reference evidence="11" key="4">
    <citation type="submission" date="2025-08" db="UniProtKB">
        <authorList>
            <consortium name="Ensembl"/>
        </authorList>
    </citation>
    <scope>IDENTIFICATION</scope>
</reference>
<keyword evidence="4" id="KW-0963">Cytoplasm</keyword>
<dbReference type="STRING" id="7868.ENSCMIP00000011347"/>
<dbReference type="Pfam" id="PF11559">
    <property type="entry name" value="ADIP"/>
    <property type="match status" value="1"/>
</dbReference>
<dbReference type="AlphaFoldDB" id="A0A4W3H847"/>
<evidence type="ECO:0000256" key="8">
    <source>
        <dbReference type="ARBA" id="ARBA00023212"/>
    </source>
</evidence>
<keyword evidence="6" id="KW-0965">Cell junction</keyword>
<dbReference type="GO" id="GO:0007155">
    <property type="term" value="P:cell adhesion"/>
    <property type="evidence" value="ECO:0007669"/>
    <property type="project" value="UniProtKB-KW"/>
</dbReference>
<evidence type="ECO:0000256" key="7">
    <source>
        <dbReference type="ARBA" id="ARBA00023054"/>
    </source>
</evidence>
<dbReference type="GO" id="GO:0036064">
    <property type="term" value="C:ciliary basal body"/>
    <property type="evidence" value="ECO:0007669"/>
    <property type="project" value="TreeGrafter"/>
</dbReference>
<feature type="coiled-coil region" evidence="9">
    <location>
        <begin position="77"/>
        <end position="144"/>
    </location>
</feature>
<feature type="region of interest" description="Disordered" evidence="10">
    <location>
        <begin position="212"/>
        <end position="245"/>
    </location>
</feature>
<comment type="similarity">
    <text evidence="3">Belongs to the ADIP family.</text>
</comment>
<sequence length="245" mass="27875">MGDWGMDASPDAKYFACRHMSRYPSPSSSCSSLTLHCSPVLSKAKLFHPLDFCCSDNIEDCLSLLNKEQVFAREREITELRDKERAKQNNFVQLTEKLESSRDEVTRLQGVMMSRAAQHALELRRKEQELNRLKERLMEKVERKIALDLLNPVGRLDGKRALWRTGRTKSRREEEMFRALSGQYEAQMKELAAETLHLRNVLERIGADVDNLLSPEKLPPHSPYPPPVSESLQWAGGGGNPPSGN</sequence>
<evidence type="ECO:0000256" key="10">
    <source>
        <dbReference type="SAM" id="MobiDB-lite"/>
    </source>
</evidence>
<name>A0A4W3H847_CALMI</name>
<accession>A0A4W3H847</accession>
<reference evidence="12" key="1">
    <citation type="journal article" date="2006" name="Science">
        <title>Ancient noncoding elements conserved in the human genome.</title>
        <authorList>
            <person name="Venkatesh B."/>
            <person name="Kirkness E.F."/>
            <person name="Loh Y.H."/>
            <person name="Halpern A.L."/>
            <person name="Lee A.P."/>
            <person name="Johnson J."/>
            <person name="Dandona N."/>
            <person name="Viswanathan L.D."/>
            <person name="Tay A."/>
            <person name="Venter J.C."/>
            <person name="Strausberg R.L."/>
            <person name="Brenner S."/>
        </authorList>
    </citation>
    <scope>NUCLEOTIDE SEQUENCE [LARGE SCALE GENOMIC DNA]</scope>
</reference>
<keyword evidence="7 9" id="KW-0175">Coiled coil</keyword>
<protein>
    <submittedName>
        <fullName evidence="11">Uncharacterized LOC103171578</fullName>
    </submittedName>
</protein>
<dbReference type="Ensembl" id="ENSCMIT00000011628.1">
    <property type="protein sequence ID" value="ENSCMIP00000011347.1"/>
    <property type="gene ID" value="ENSCMIG00000005901.1"/>
</dbReference>
<dbReference type="Proteomes" id="UP000314986">
    <property type="component" value="Unassembled WGS sequence"/>
</dbReference>
<dbReference type="InParanoid" id="A0A4W3H847"/>
<dbReference type="InterPro" id="IPR052300">
    <property type="entry name" value="Adhesion_Centrosome_assoc"/>
</dbReference>
<reference evidence="12" key="3">
    <citation type="journal article" date="2014" name="Nature">
        <title>Elephant shark genome provides unique insights into gnathostome evolution.</title>
        <authorList>
            <consortium name="International Elephant Shark Genome Sequencing Consortium"/>
            <person name="Venkatesh B."/>
            <person name="Lee A.P."/>
            <person name="Ravi V."/>
            <person name="Maurya A.K."/>
            <person name="Lian M.M."/>
            <person name="Swann J.B."/>
            <person name="Ohta Y."/>
            <person name="Flajnik M.F."/>
            <person name="Sutoh Y."/>
            <person name="Kasahara M."/>
            <person name="Hoon S."/>
            <person name="Gangu V."/>
            <person name="Roy S.W."/>
            <person name="Irimia M."/>
            <person name="Korzh V."/>
            <person name="Kondrychyn I."/>
            <person name="Lim Z.W."/>
            <person name="Tay B.H."/>
            <person name="Tohari S."/>
            <person name="Kong K.W."/>
            <person name="Ho S."/>
            <person name="Lorente-Galdos B."/>
            <person name="Quilez J."/>
            <person name="Marques-Bonet T."/>
            <person name="Raney B.J."/>
            <person name="Ingham P.W."/>
            <person name="Tay A."/>
            <person name="Hillier L.W."/>
            <person name="Minx P."/>
            <person name="Boehm T."/>
            <person name="Wilson R.K."/>
            <person name="Brenner S."/>
            <person name="Warren W.C."/>
        </authorList>
    </citation>
    <scope>NUCLEOTIDE SEQUENCE [LARGE SCALE GENOMIC DNA]</scope>
</reference>
<evidence type="ECO:0000313" key="11">
    <source>
        <dbReference type="Ensembl" id="ENSCMIP00000011347.1"/>
    </source>
</evidence>
<evidence type="ECO:0000256" key="5">
    <source>
        <dbReference type="ARBA" id="ARBA00022889"/>
    </source>
</evidence>
<evidence type="ECO:0000256" key="2">
    <source>
        <dbReference type="ARBA" id="ARBA00004607"/>
    </source>
</evidence>
<dbReference type="InterPro" id="IPR021622">
    <property type="entry name" value="Afadin/alpha-actinin-bd"/>
</dbReference>
<feature type="compositionally biased region" description="Gly residues" evidence="10">
    <location>
        <begin position="235"/>
        <end position="245"/>
    </location>
</feature>
<dbReference type="PANTHER" id="PTHR46507">
    <property type="entry name" value="AFADIN- AND ALPHA-ACTININ-BINDING PROTEIN"/>
    <property type="match status" value="1"/>
</dbReference>
<dbReference type="GO" id="GO:0034451">
    <property type="term" value="C:centriolar satellite"/>
    <property type="evidence" value="ECO:0007669"/>
    <property type="project" value="UniProtKB-SubCell"/>
</dbReference>
<dbReference type="GO" id="GO:0035735">
    <property type="term" value="P:intraciliary transport involved in cilium assembly"/>
    <property type="evidence" value="ECO:0007669"/>
    <property type="project" value="TreeGrafter"/>
</dbReference>
<evidence type="ECO:0000256" key="1">
    <source>
        <dbReference type="ARBA" id="ARBA00004536"/>
    </source>
</evidence>
<keyword evidence="5" id="KW-0130">Cell adhesion</keyword>
<evidence type="ECO:0000256" key="6">
    <source>
        <dbReference type="ARBA" id="ARBA00022949"/>
    </source>
</evidence>
<dbReference type="PANTHER" id="PTHR46507:SF5">
    <property type="entry name" value="AFADIN- AND ALPHA-ACTININ-BINDING PROTEIN-LIKE"/>
    <property type="match status" value="1"/>
</dbReference>
<evidence type="ECO:0000256" key="3">
    <source>
        <dbReference type="ARBA" id="ARBA00009291"/>
    </source>
</evidence>
<dbReference type="GO" id="GO:0005912">
    <property type="term" value="C:adherens junction"/>
    <property type="evidence" value="ECO:0007669"/>
    <property type="project" value="UniProtKB-SubCell"/>
</dbReference>
<keyword evidence="12" id="KW-1185">Reference proteome</keyword>
<reference evidence="11" key="5">
    <citation type="submission" date="2025-09" db="UniProtKB">
        <authorList>
            <consortium name="Ensembl"/>
        </authorList>
    </citation>
    <scope>IDENTIFICATION</scope>
</reference>
<organism evidence="11 12">
    <name type="scientific">Callorhinchus milii</name>
    <name type="common">Ghost shark</name>
    <dbReference type="NCBI Taxonomy" id="7868"/>
    <lineage>
        <taxon>Eukaryota</taxon>
        <taxon>Metazoa</taxon>
        <taxon>Chordata</taxon>
        <taxon>Craniata</taxon>
        <taxon>Vertebrata</taxon>
        <taxon>Chondrichthyes</taxon>
        <taxon>Holocephali</taxon>
        <taxon>Chimaeriformes</taxon>
        <taxon>Callorhinchidae</taxon>
        <taxon>Callorhinchus</taxon>
    </lineage>
</organism>
<evidence type="ECO:0000256" key="4">
    <source>
        <dbReference type="ARBA" id="ARBA00022490"/>
    </source>
</evidence>
<reference evidence="12" key="2">
    <citation type="journal article" date="2007" name="PLoS Biol.">
        <title>Survey sequencing and comparative analysis of the elephant shark (Callorhinchus milii) genome.</title>
        <authorList>
            <person name="Venkatesh B."/>
            <person name="Kirkness E.F."/>
            <person name="Loh Y.H."/>
            <person name="Halpern A.L."/>
            <person name="Lee A.P."/>
            <person name="Johnson J."/>
            <person name="Dandona N."/>
            <person name="Viswanathan L.D."/>
            <person name="Tay A."/>
            <person name="Venter J.C."/>
            <person name="Strausberg R.L."/>
            <person name="Brenner S."/>
        </authorList>
    </citation>
    <scope>NUCLEOTIDE SEQUENCE [LARGE SCALE GENOMIC DNA]</scope>
</reference>
<gene>
    <name evidence="11" type="primary">LOC103171578</name>
</gene>
<evidence type="ECO:0000256" key="9">
    <source>
        <dbReference type="SAM" id="Coils"/>
    </source>
</evidence>
<keyword evidence="8" id="KW-0206">Cytoskeleton</keyword>
<proteinExistence type="inferred from homology"/>
<evidence type="ECO:0000313" key="12">
    <source>
        <dbReference type="Proteomes" id="UP000314986"/>
    </source>
</evidence>
<comment type="subcellular location">
    <subcellularLocation>
        <location evidence="1">Cell junction</location>
        <location evidence="1">Adherens junction</location>
    </subcellularLocation>
    <subcellularLocation>
        <location evidence="2">Cytoplasm</location>
        <location evidence="2">Cytoskeleton</location>
        <location evidence="2">Microtubule organizing center</location>
        <location evidence="2">Centrosome</location>
        <location evidence="2">Centriolar satellite</location>
    </subcellularLocation>
</comment>